<keyword evidence="3" id="KW-0805">Transcription regulation</keyword>
<dbReference type="InterPro" id="IPR001471">
    <property type="entry name" value="AP2/ERF_dom"/>
</dbReference>
<feature type="domain" description="AP2/ERF" evidence="8">
    <location>
        <begin position="174"/>
        <end position="240"/>
    </location>
</feature>
<evidence type="ECO:0000256" key="1">
    <source>
        <dbReference type="ARBA" id="ARBA00004123"/>
    </source>
</evidence>
<feature type="compositionally biased region" description="Low complexity" evidence="7">
    <location>
        <begin position="383"/>
        <end position="400"/>
    </location>
</feature>
<dbReference type="InterPro" id="IPR036955">
    <property type="entry name" value="AP2/ERF_dom_sf"/>
</dbReference>
<reference evidence="9 10" key="1">
    <citation type="submission" date="2020-06" db="EMBL/GenBank/DDBJ databases">
        <title>Transcriptomic and genomic resources for Thalictrum thalictroides and T. hernandezii: Facilitating candidate gene discovery in an emerging model plant lineage.</title>
        <authorList>
            <person name="Arias T."/>
            <person name="Riano-Pachon D.M."/>
            <person name="Di Stilio V.S."/>
        </authorList>
    </citation>
    <scope>NUCLEOTIDE SEQUENCE [LARGE SCALE GENOMIC DNA]</scope>
    <source>
        <strain evidence="10">cv. WT478/WT964</strain>
        <tissue evidence="9">Leaves</tissue>
    </source>
</reference>
<comment type="caution">
    <text evidence="9">The sequence shown here is derived from an EMBL/GenBank/DDBJ whole genome shotgun (WGS) entry which is preliminary data.</text>
</comment>
<dbReference type="GO" id="GO:0003677">
    <property type="term" value="F:DNA binding"/>
    <property type="evidence" value="ECO:0007669"/>
    <property type="project" value="UniProtKB-KW"/>
</dbReference>
<dbReference type="CDD" id="cd00018">
    <property type="entry name" value="AP2"/>
    <property type="match status" value="2"/>
</dbReference>
<dbReference type="EMBL" id="JABWDY010034757">
    <property type="protein sequence ID" value="KAF5182421.1"/>
    <property type="molecule type" value="Genomic_DNA"/>
</dbReference>
<keyword evidence="4" id="KW-0238">DNA-binding</keyword>
<evidence type="ECO:0000313" key="9">
    <source>
        <dbReference type="EMBL" id="KAF5182421.1"/>
    </source>
</evidence>
<dbReference type="SUPFAM" id="SSF54171">
    <property type="entry name" value="DNA-binding domain"/>
    <property type="match status" value="2"/>
</dbReference>
<evidence type="ECO:0000256" key="6">
    <source>
        <dbReference type="ARBA" id="ARBA00023242"/>
    </source>
</evidence>
<dbReference type="PANTHER" id="PTHR32467:SF99">
    <property type="entry name" value="AP2-LIKE ETHYLENE-RESPONSIVE TRANSCRIPTION FACTOR AIL5"/>
    <property type="match status" value="1"/>
</dbReference>
<evidence type="ECO:0000313" key="10">
    <source>
        <dbReference type="Proteomes" id="UP000554482"/>
    </source>
</evidence>
<dbReference type="FunFam" id="3.30.730.10:FF:000002">
    <property type="entry name" value="AP2-like ethylene-responsive transcription factor"/>
    <property type="match status" value="1"/>
</dbReference>
<keyword evidence="2" id="KW-0677">Repeat</keyword>
<feature type="region of interest" description="Disordered" evidence="7">
    <location>
        <begin position="46"/>
        <end position="66"/>
    </location>
</feature>
<keyword evidence="5" id="KW-0804">Transcription</keyword>
<protein>
    <submittedName>
        <fullName evidence="9">Ap2-like ethylene-responsive transcription factor ail5</fullName>
    </submittedName>
</protein>
<dbReference type="PROSITE" id="PS51032">
    <property type="entry name" value="AP2_ERF"/>
    <property type="match status" value="2"/>
</dbReference>
<sequence length="535" mass="58962">MDSSSSSSPVSSQNWLAFSLSHPHHYPPTSDDDPVSLYHQHHQTFNTTTTNTHHHSIDSIQPNSTLRNDISNTSSCPLDLSMFSTVGPKLEDFLGGGLSSNTSLCQFSGENNHQSDHNNSNNGNCNVVYDSELKSIAASFLRGYSSSMSAAGTNNNTIDSNKKAVDTFGQRTSIYRGVTRHRWTGRYEAHLWDNSCRREGQSRKGRQVYLGGYDKEEKAARAYDLAALKYWGPTTTTNFPVCNYEKELEDMKNMTRQEFVASLRRKSSGFSRGASIYRGVTRHHQHGRWQARIGRVAGNKDLYLGTFSTQEEAAEAYDIAAIKFRGLNAVTNFDMSRYDVKSIASSSLPIGGITNKPKASSESLSDNKSRDGTRSIEDHRDVTSLSFGSPPSSSTTTTLSFGIPVKQDATDYWSLLGYQNPMSQNNPNKNNSTTSFQSCLTNGSAGSTFHSNQNMDYSTNSDHINQTREVLNGGGYVQPQQSTSIPFVTPISVSSSNSSYDNSTSYGSWVTPSIHAFQTGKPNISVYQTPIYGME</sequence>
<gene>
    <name evidence="9" type="ORF">FRX31_027992</name>
</gene>
<dbReference type="PRINTS" id="PR00367">
    <property type="entry name" value="ETHRSPELEMNT"/>
</dbReference>
<evidence type="ECO:0000256" key="4">
    <source>
        <dbReference type="ARBA" id="ARBA00023125"/>
    </source>
</evidence>
<dbReference type="GO" id="GO:0003700">
    <property type="term" value="F:DNA-binding transcription factor activity"/>
    <property type="evidence" value="ECO:0007669"/>
    <property type="project" value="InterPro"/>
</dbReference>
<proteinExistence type="predicted"/>
<dbReference type="FunFam" id="3.30.730.10:FF:000003">
    <property type="entry name" value="AP2-like ethylene-responsive transcription factor ANT"/>
    <property type="match status" value="1"/>
</dbReference>
<evidence type="ECO:0000256" key="7">
    <source>
        <dbReference type="SAM" id="MobiDB-lite"/>
    </source>
</evidence>
<accession>A0A7J6VCQ1</accession>
<comment type="subcellular location">
    <subcellularLocation>
        <location evidence="1">Nucleus</location>
    </subcellularLocation>
</comment>
<dbReference type="PANTHER" id="PTHR32467">
    <property type="entry name" value="AP2-LIKE ETHYLENE-RESPONSIVE TRANSCRIPTION FACTOR"/>
    <property type="match status" value="1"/>
</dbReference>
<evidence type="ECO:0000256" key="5">
    <source>
        <dbReference type="ARBA" id="ARBA00023163"/>
    </source>
</evidence>
<dbReference type="InterPro" id="IPR016177">
    <property type="entry name" value="DNA-bd_dom_sf"/>
</dbReference>
<evidence type="ECO:0000259" key="8">
    <source>
        <dbReference type="PROSITE" id="PS51032"/>
    </source>
</evidence>
<keyword evidence="10" id="KW-1185">Reference proteome</keyword>
<organism evidence="9 10">
    <name type="scientific">Thalictrum thalictroides</name>
    <name type="common">Rue-anemone</name>
    <name type="synonym">Anemone thalictroides</name>
    <dbReference type="NCBI Taxonomy" id="46969"/>
    <lineage>
        <taxon>Eukaryota</taxon>
        <taxon>Viridiplantae</taxon>
        <taxon>Streptophyta</taxon>
        <taxon>Embryophyta</taxon>
        <taxon>Tracheophyta</taxon>
        <taxon>Spermatophyta</taxon>
        <taxon>Magnoliopsida</taxon>
        <taxon>Ranunculales</taxon>
        <taxon>Ranunculaceae</taxon>
        <taxon>Thalictroideae</taxon>
        <taxon>Thalictrum</taxon>
    </lineage>
</organism>
<name>A0A7J6VCQ1_THATH</name>
<dbReference type="GO" id="GO:0005634">
    <property type="term" value="C:nucleus"/>
    <property type="evidence" value="ECO:0007669"/>
    <property type="project" value="UniProtKB-SubCell"/>
</dbReference>
<dbReference type="Gene3D" id="3.30.730.10">
    <property type="entry name" value="AP2/ERF domain"/>
    <property type="match status" value="2"/>
</dbReference>
<feature type="region of interest" description="Disordered" evidence="7">
    <location>
        <begin position="349"/>
        <end position="400"/>
    </location>
</feature>
<feature type="domain" description="AP2/ERF" evidence="8">
    <location>
        <begin position="276"/>
        <end position="334"/>
    </location>
</feature>
<evidence type="ECO:0000256" key="2">
    <source>
        <dbReference type="ARBA" id="ARBA00022737"/>
    </source>
</evidence>
<evidence type="ECO:0000256" key="3">
    <source>
        <dbReference type="ARBA" id="ARBA00023015"/>
    </source>
</evidence>
<dbReference type="SMART" id="SM00380">
    <property type="entry name" value="AP2"/>
    <property type="match status" value="2"/>
</dbReference>
<feature type="compositionally biased region" description="Basic and acidic residues" evidence="7">
    <location>
        <begin position="365"/>
        <end position="382"/>
    </location>
</feature>
<dbReference type="Proteomes" id="UP000554482">
    <property type="component" value="Unassembled WGS sequence"/>
</dbReference>
<dbReference type="OrthoDB" id="207175at2759"/>
<dbReference type="AlphaFoldDB" id="A0A7J6VCQ1"/>
<keyword evidence="6" id="KW-0539">Nucleus</keyword>
<dbReference type="Pfam" id="PF00847">
    <property type="entry name" value="AP2"/>
    <property type="match status" value="2"/>
</dbReference>